<accession>A0ABU1JBY6</accession>
<evidence type="ECO:0000256" key="3">
    <source>
        <dbReference type="ARBA" id="ARBA00025589"/>
    </source>
</evidence>
<dbReference type="CDD" id="cd03468">
    <property type="entry name" value="PolY_like"/>
    <property type="match status" value="1"/>
</dbReference>
<dbReference type="Pfam" id="PF00817">
    <property type="entry name" value="IMS"/>
    <property type="match status" value="1"/>
</dbReference>
<dbReference type="EMBL" id="JAVDQF010000001">
    <property type="protein sequence ID" value="MDR6269665.1"/>
    <property type="molecule type" value="Genomic_DNA"/>
</dbReference>
<evidence type="ECO:0000313" key="5">
    <source>
        <dbReference type="EMBL" id="MDR6269665.1"/>
    </source>
</evidence>
<dbReference type="PROSITE" id="PS50173">
    <property type="entry name" value="UMUC"/>
    <property type="match status" value="1"/>
</dbReference>
<organism evidence="5 6">
    <name type="scientific">Arthrobacter russicus</name>
    <dbReference type="NCBI Taxonomy" id="172040"/>
    <lineage>
        <taxon>Bacteria</taxon>
        <taxon>Bacillati</taxon>
        <taxon>Actinomycetota</taxon>
        <taxon>Actinomycetes</taxon>
        <taxon>Micrococcales</taxon>
        <taxon>Micrococcaceae</taxon>
        <taxon>Arthrobacter</taxon>
    </lineage>
</organism>
<protein>
    <submittedName>
        <fullName evidence="5">Protein ImuB</fullName>
    </submittedName>
</protein>
<dbReference type="Proteomes" id="UP001185069">
    <property type="component" value="Unassembled WGS sequence"/>
</dbReference>
<dbReference type="Gene3D" id="3.30.70.270">
    <property type="match status" value="1"/>
</dbReference>
<dbReference type="InterPro" id="IPR043128">
    <property type="entry name" value="Rev_trsase/Diguanyl_cyclase"/>
</dbReference>
<feature type="domain" description="UmuC" evidence="4">
    <location>
        <begin position="31"/>
        <end position="99"/>
    </location>
</feature>
<dbReference type="RefSeq" id="WP_309798165.1">
    <property type="nucleotide sequence ID" value="NZ_BAAAHY010000005.1"/>
</dbReference>
<dbReference type="InterPro" id="IPR001126">
    <property type="entry name" value="UmuC"/>
</dbReference>
<keyword evidence="6" id="KW-1185">Reference proteome</keyword>
<dbReference type="InterPro" id="IPR050356">
    <property type="entry name" value="SulA_CellDiv_inhibitor"/>
</dbReference>
<sequence length="530" mass="57345">MIDATRAMVLQFPDWSAAAAVNEYGAEPAGPIALIHQGQVFACSAAARSSGVKTGLRLREAQSRCPALQVFPYDPVVDKRAFEPIIAAVEQIMPGVQLLDPGSCAIRAKGPARYFGSEHHAAEVLLRSVEALAAASGRIGIADGIFAAEQAARRTDRVRIIQPGASAQFLASISLDALQQPALTILLENLGLKTLGDFAALAPLNVRNRFGPDGAQAHLLARGLDPRGVVPRAPAVRLDVALDFEPPLERVDQVAFAFKTSAERFIDGLTEAGLVCTELRVQVHDDSGGHAERVWKHPRFFDADDVLDRVRWQLQGDAGHAPGKQQFGSGISSLRISPEKTDSISHHGQGLWGNGPEEQVHHGLSRVQSMLGHGAVLTAALTGGRMLARRRVLIPWGDSPEKPLSELAADHRKPWPGALPGPAPATLFREPPEVQVADRHNAAIQVDERLQLSAEPAFFTPPATDAAEFESKLSGVPRLVKAWAGPWPVHERWWEPAGECLYRFQVLDSANAAWLLLLKDGRWSAEARYD</sequence>
<evidence type="ECO:0000256" key="1">
    <source>
        <dbReference type="ARBA" id="ARBA00010945"/>
    </source>
</evidence>
<comment type="caution">
    <text evidence="5">The sequence shown here is derived from an EMBL/GenBank/DDBJ whole genome shotgun (WGS) entry which is preliminary data.</text>
</comment>
<evidence type="ECO:0000259" key="4">
    <source>
        <dbReference type="PROSITE" id="PS50173"/>
    </source>
</evidence>
<comment type="function">
    <text evidence="3">Poorly processive, error-prone DNA polymerase involved in untargeted mutagenesis. Copies undamaged DNA at stalled replication forks, which arise in vivo from mismatched or misaligned primer ends. These misaligned primers can be extended by PolIV. Exhibits no 3'-5' exonuclease (proofreading) activity. May be involved in translesional synthesis, in conjunction with the beta clamp from PolIII.</text>
</comment>
<evidence type="ECO:0000256" key="2">
    <source>
        <dbReference type="ARBA" id="ARBA00022763"/>
    </source>
</evidence>
<gene>
    <name evidence="5" type="ORF">JOE69_001903</name>
</gene>
<evidence type="ECO:0000313" key="6">
    <source>
        <dbReference type="Proteomes" id="UP001185069"/>
    </source>
</evidence>
<reference evidence="5 6" key="1">
    <citation type="submission" date="2023-07" db="EMBL/GenBank/DDBJ databases">
        <title>Sequencing the genomes of 1000 actinobacteria strains.</title>
        <authorList>
            <person name="Klenk H.-P."/>
        </authorList>
    </citation>
    <scope>NUCLEOTIDE SEQUENCE [LARGE SCALE GENOMIC DNA]</scope>
    <source>
        <strain evidence="5 6">DSM 14555</strain>
    </source>
</reference>
<comment type="similarity">
    <text evidence="1">Belongs to the DNA polymerase type-Y family.</text>
</comment>
<keyword evidence="2" id="KW-0227">DNA damage</keyword>
<dbReference type="SUPFAM" id="SSF56672">
    <property type="entry name" value="DNA/RNA polymerases"/>
    <property type="match status" value="1"/>
</dbReference>
<dbReference type="Gene3D" id="3.40.1170.60">
    <property type="match status" value="1"/>
</dbReference>
<name>A0ABU1JBY6_9MICC</name>
<dbReference type="InterPro" id="IPR043502">
    <property type="entry name" value="DNA/RNA_pol_sf"/>
</dbReference>
<proteinExistence type="inferred from homology"/>
<dbReference type="PANTHER" id="PTHR35369">
    <property type="entry name" value="BLR3025 PROTEIN-RELATED"/>
    <property type="match status" value="1"/>
</dbReference>
<dbReference type="PANTHER" id="PTHR35369:SF2">
    <property type="entry name" value="BLR3025 PROTEIN"/>
    <property type="match status" value="1"/>
</dbReference>